<dbReference type="Pfam" id="PF02362">
    <property type="entry name" value="B3"/>
    <property type="match status" value="1"/>
</dbReference>
<evidence type="ECO:0000256" key="3">
    <source>
        <dbReference type="ARBA" id="ARBA00023125"/>
    </source>
</evidence>
<dbReference type="Proteomes" id="UP001237642">
    <property type="component" value="Unassembled WGS sequence"/>
</dbReference>
<comment type="caution">
    <text evidence="8">The sequence shown here is derived from an EMBL/GenBank/DDBJ whole genome shotgun (WGS) entry which is preliminary data.</text>
</comment>
<dbReference type="GO" id="GO:0005634">
    <property type="term" value="C:nucleus"/>
    <property type="evidence" value="ECO:0007669"/>
    <property type="project" value="UniProtKB-SubCell"/>
</dbReference>
<evidence type="ECO:0000256" key="2">
    <source>
        <dbReference type="ARBA" id="ARBA00023015"/>
    </source>
</evidence>
<keyword evidence="5" id="KW-0539">Nucleus</keyword>
<reference evidence="8" key="1">
    <citation type="submission" date="2023-02" db="EMBL/GenBank/DDBJ databases">
        <title>Genome of toxic invasive species Heracleum sosnowskyi carries increased number of genes despite the absence of recent whole-genome duplications.</title>
        <authorList>
            <person name="Schelkunov M."/>
            <person name="Shtratnikova V."/>
            <person name="Makarenko M."/>
            <person name="Klepikova A."/>
            <person name="Omelchenko D."/>
            <person name="Novikova G."/>
            <person name="Obukhova E."/>
            <person name="Bogdanov V."/>
            <person name="Penin A."/>
            <person name="Logacheva M."/>
        </authorList>
    </citation>
    <scope>NUCLEOTIDE SEQUENCE</scope>
    <source>
        <strain evidence="8">Hsosn_3</strain>
        <tissue evidence="8">Leaf</tissue>
    </source>
</reference>
<evidence type="ECO:0000256" key="4">
    <source>
        <dbReference type="ARBA" id="ARBA00023163"/>
    </source>
</evidence>
<evidence type="ECO:0000313" key="8">
    <source>
        <dbReference type="EMBL" id="KAK1373712.1"/>
    </source>
</evidence>
<keyword evidence="6" id="KW-0732">Signal</keyword>
<protein>
    <recommendedName>
        <fullName evidence="7">TF-B3 domain-containing protein</fullName>
    </recommendedName>
</protein>
<dbReference type="AlphaFoldDB" id="A0AAD8MI64"/>
<dbReference type="InterPro" id="IPR015300">
    <property type="entry name" value="DNA-bd_pseudobarrel_sf"/>
</dbReference>
<evidence type="ECO:0000256" key="6">
    <source>
        <dbReference type="SAM" id="SignalP"/>
    </source>
</evidence>
<proteinExistence type="predicted"/>
<name>A0AAD8MI64_9APIA</name>
<accession>A0AAD8MI64</accession>
<comment type="subcellular location">
    <subcellularLocation>
        <location evidence="1">Nucleus</location>
    </subcellularLocation>
</comment>
<feature type="chain" id="PRO_5042244727" description="TF-B3 domain-containing protein" evidence="6">
    <location>
        <begin position="31"/>
        <end position="156"/>
    </location>
</feature>
<organism evidence="8 9">
    <name type="scientific">Heracleum sosnowskyi</name>
    <dbReference type="NCBI Taxonomy" id="360622"/>
    <lineage>
        <taxon>Eukaryota</taxon>
        <taxon>Viridiplantae</taxon>
        <taxon>Streptophyta</taxon>
        <taxon>Embryophyta</taxon>
        <taxon>Tracheophyta</taxon>
        <taxon>Spermatophyta</taxon>
        <taxon>Magnoliopsida</taxon>
        <taxon>eudicotyledons</taxon>
        <taxon>Gunneridae</taxon>
        <taxon>Pentapetalae</taxon>
        <taxon>asterids</taxon>
        <taxon>campanulids</taxon>
        <taxon>Apiales</taxon>
        <taxon>Apiaceae</taxon>
        <taxon>Apioideae</taxon>
        <taxon>apioid superclade</taxon>
        <taxon>Tordylieae</taxon>
        <taxon>Tordyliinae</taxon>
        <taxon>Heracleum</taxon>
    </lineage>
</organism>
<keyword evidence="2" id="KW-0805">Transcription regulation</keyword>
<keyword evidence="9" id="KW-1185">Reference proteome</keyword>
<dbReference type="InterPro" id="IPR003340">
    <property type="entry name" value="B3_DNA-bd"/>
</dbReference>
<dbReference type="SUPFAM" id="SSF101936">
    <property type="entry name" value="DNA-binding pseudobarrel domain"/>
    <property type="match status" value="1"/>
</dbReference>
<evidence type="ECO:0000256" key="1">
    <source>
        <dbReference type="ARBA" id="ARBA00004123"/>
    </source>
</evidence>
<evidence type="ECO:0000313" key="9">
    <source>
        <dbReference type="Proteomes" id="UP001237642"/>
    </source>
</evidence>
<dbReference type="InterPro" id="IPR044837">
    <property type="entry name" value="REM16-like"/>
</dbReference>
<dbReference type="PANTHER" id="PTHR31391">
    <property type="entry name" value="B3 DOMAIN-CONTAINING PROTEIN OS11G0197600-RELATED"/>
    <property type="match status" value="1"/>
</dbReference>
<sequence length="156" mass="17766">MLLILKRLGRVRRHWFTLVCTLAFSANVNGKSACNGEGSSALVLAKAFKTEKPFFILSVQPSHVNGKSLVHIAMAFREIYTKWMNNVEVILNVGSRTWPVYSHLNLKRKRCTFGGGWARFAQDNSLNMVDARVFELINPTTRLFKVFKFRATSEAR</sequence>
<evidence type="ECO:0000259" key="7">
    <source>
        <dbReference type="PROSITE" id="PS50863"/>
    </source>
</evidence>
<keyword evidence="4" id="KW-0804">Transcription</keyword>
<dbReference type="PROSITE" id="PS50863">
    <property type="entry name" value="B3"/>
    <property type="match status" value="1"/>
</dbReference>
<feature type="signal peptide" evidence="6">
    <location>
        <begin position="1"/>
        <end position="30"/>
    </location>
</feature>
<keyword evidence="3" id="KW-0238">DNA-binding</keyword>
<dbReference type="CDD" id="cd10017">
    <property type="entry name" value="B3_DNA"/>
    <property type="match status" value="1"/>
</dbReference>
<reference evidence="8" key="2">
    <citation type="submission" date="2023-05" db="EMBL/GenBank/DDBJ databases">
        <authorList>
            <person name="Schelkunov M.I."/>
        </authorList>
    </citation>
    <scope>NUCLEOTIDE SEQUENCE</scope>
    <source>
        <strain evidence="8">Hsosn_3</strain>
        <tissue evidence="8">Leaf</tissue>
    </source>
</reference>
<dbReference type="EMBL" id="JAUIZM010000007">
    <property type="protein sequence ID" value="KAK1373712.1"/>
    <property type="molecule type" value="Genomic_DNA"/>
</dbReference>
<gene>
    <name evidence="8" type="ORF">POM88_029905</name>
</gene>
<dbReference type="GO" id="GO:0003677">
    <property type="term" value="F:DNA binding"/>
    <property type="evidence" value="ECO:0007669"/>
    <property type="project" value="UniProtKB-KW"/>
</dbReference>
<dbReference type="Gene3D" id="2.40.330.10">
    <property type="entry name" value="DNA-binding pseudobarrel domain"/>
    <property type="match status" value="1"/>
</dbReference>
<evidence type="ECO:0000256" key="5">
    <source>
        <dbReference type="ARBA" id="ARBA00023242"/>
    </source>
</evidence>
<feature type="domain" description="TF-B3" evidence="7">
    <location>
        <begin position="55"/>
        <end position="150"/>
    </location>
</feature>